<dbReference type="OrthoDB" id="4986073at2"/>
<sequence length="429" mass="49351">MKIKMAIIGPENLVTAIKKVADEFEELESVLLVYESEKESPALIKQCKEIIDVYLFSGKFPYYLSQNDLPPDSRSIYIPFEGTDIYSVIFHIYRTYHFYPSVSFDVITPDVLQETFEELQIADFQWSVTTMDDEYDGEKLSEHHLQLWKEGKFQVVATCLNSVYVKLRELKIPVFLVKHTNQTIRETIKKAILLGKEHKKHSAQITILQFKIDESAYIEQNDHLHVKKTINDLSNLFFTRMGELDEDIVTLYTTRGIIERLTDHFMDFSLFEQIFERYPFFINFGIGMGDTGEGAAYNANKALTMAMQDGGNCGFLIDDQKRAYGPFGSGTTMEYSLVDGEGYSIPHSMRKLYSWLTTLRKEVVTTREISNALSTSERNAARLIKSLKNKEIAEVIGKEKMAQKGRPRPIYKVDLHKLAEELGEEVELT</sequence>
<proteinExistence type="predicted"/>
<dbReference type="RefSeq" id="WP_122919456.1">
    <property type="nucleotide sequence ID" value="NZ_RHHQ01000014.1"/>
</dbReference>
<protein>
    <recommendedName>
        <fullName evidence="3">Transcriptional regulator</fullName>
    </recommendedName>
</protein>
<gene>
    <name evidence="1" type="ORF">EDM56_18780</name>
</gene>
<keyword evidence="2" id="KW-1185">Reference proteome</keyword>
<comment type="caution">
    <text evidence="1">The sequence shown here is derived from an EMBL/GenBank/DDBJ whole genome shotgun (WGS) entry which is preliminary data.</text>
</comment>
<accession>A0A3M8DCY8</accession>
<evidence type="ECO:0000313" key="2">
    <source>
        <dbReference type="Proteomes" id="UP000271031"/>
    </source>
</evidence>
<reference evidence="1 2" key="1">
    <citation type="submission" date="2018-10" db="EMBL/GenBank/DDBJ databases">
        <title>Phylogenomics of Brevibacillus.</title>
        <authorList>
            <person name="Dunlap C."/>
        </authorList>
    </citation>
    <scope>NUCLEOTIDE SEQUENCE [LARGE SCALE GENOMIC DNA]</scope>
    <source>
        <strain evidence="1 2">JCM 15716</strain>
    </source>
</reference>
<dbReference type="AlphaFoldDB" id="A0A3M8DCY8"/>
<dbReference type="EMBL" id="RHHQ01000014">
    <property type="protein sequence ID" value="RNB85451.1"/>
    <property type="molecule type" value="Genomic_DNA"/>
</dbReference>
<evidence type="ECO:0000313" key="1">
    <source>
        <dbReference type="EMBL" id="RNB85451.1"/>
    </source>
</evidence>
<organism evidence="1 2">
    <name type="scientific">Brevibacillus fluminis</name>
    <dbReference type="NCBI Taxonomy" id="511487"/>
    <lineage>
        <taxon>Bacteria</taxon>
        <taxon>Bacillati</taxon>
        <taxon>Bacillota</taxon>
        <taxon>Bacilli</taxon>
        <taxon>Bacillales</taxon>
        <taxon>Paenibacillaceae</taxon>
        <taxon>Brevibacillus</taxon>
    </lineage>
</organism>
<evidence type="ECO:0008006" key="3">
    <source>
        <dbReference type="Google" id="ProtNLM"/>
    </source>
</evidence>
<name>A0A3M8DCY8_9BACL</name>
<dbReference type="Proteomes" id="UP000271031">
    <property type="component" value="Unassembled WGS sequence"/>
</dbReference>